<evidence type="ECO:0000313" key="3">
    <source>
        <dbReference type="EMBL" id="TCK58545.1"/>
    </source>
</evidence>
<dbReference type="AlphaFoldDB" id="A0A4R1K396"/>
<evidence type="ECO:0000313" key="4">
    <source>
        <dbReference type="Proteomes" id="UP000295565"/>
    </source>
</evidence>
<gene>
    <name evidence="3" type="ORF">EV690_0672</name>
</gene>
<comment type="caution">
    <text evidence="3">The sequence shown here is derived from an EMBL/GenBank/DDBJ whole genome shotgun (WGS) entry which is preliminary data.</text>
</comment>
<dbReference type="EMBL" id="SMGD01000011">
    <property type="protein sequence ID" value="TCK58545.1"/>
    <property type="molecule type" value="Genomic_DNA"/>
</dbReference>
<dbReference type="RefSeq" id="WP_165872649.1">
    <property type="nucleotide sequence ID" value="NZ_OU594967.1"/>
</dbReference>
<accession>A0A4R1K396</accession>
<organism evidence="3 4">
    <name type="scientific">Celerinatantimonas diazotrophica</name>
    <dbReference type="NCBI Taxonomy" id="412034"/>
    <lineage>
        <taxon>Bacteria</taxon>
        <taxon>Pseudomonadati</taxon>
        <taxon>Pseudomonadota</taxon>
        <taxon>Gammaproteobacteria</taxon>
        <taxon>Celerinatantimonadaceae</taxon>
        <taxon>Celerinatantimonas</taxon>
    </lineage>
</organism>
<dbReference type="Proteomes" id="UP000295565">
    <property type="component" value="Unassembled WGS sequence"/>
</dbReference>
<feature type="domain" description="Lysozyme inhibitor LprI-like N-terminal" evidence="2">
    <location>
        <begin position="49"/>
        <end position="140"/>
    </location>
</feature>
<feature type="chain" id="PRO_5020312307" evidence="1">
    <location>
        <begin position="26"/>
        <end position="152"/>
    </location>
</feature>
<dbReference type="Pfam" id="PF07007">
    <property type="entry name" value="LprI"/>
    <property type="match status" value="1"/>
</dbReference>
<evidence type="ECO:0000256" key="1">
    <source>
        <dbReference type="SAM" id="SignalP"/>
    </source>
</evidence>
<dbReference type="PROSITE" id="PS51257">
    <property type="entry name" value="PROKAR_LIPOPROTEIN"/>
    <property type="match status" value="1"/>
</dbReference>
<dbReference type="Gene3D" id="1.20.1270.180">
    <property type="match status" value="1"/>
</dbReference>
<protein>
    <submittedName>
        <fullName evidence="3">Uncharacterized protein DUF1311</fullName>
    </submittedName>
</protein>
<keyword evidence="4" id="KW-1185">Reference proteome</keyword>
<evidence type="ECO:0000259" key="2">
    <source>
        <dbReference type="Pfam" id="PF07007"/>
    </source>
</evidence>
<feature type="signal peptide" evidence="1">
    <location>
        <begin position="1"/>
        <end position="25"/>
    </location>
</feature>
<proteinExistence type="predicted"/>
<keyword evidence="1" id="KW-0732">Signal</keyword>
<sequence length="152" mass="16679">MKQGAGLISACLVCFGLLSGCSSQTATKTDSVKQPTSDEAMEQCWQQVAARSELASCLQKVLSKAGAEADKAEKKAARQSHTLDMTTSADIKAQRNFLAAKRSFHQFRERFCRWHESMTVGGGSGAGDSYRACYVETTRWWTALLNRQTNSD</sequence>
<name>A0A4R1K396_9GAMM</name>
<reference evidence="3 4" key="1">
    <citation type="submission" date="2019-03" db="EMBL/GenBank/DDBJ databases">
        <title>Genomic Encyclopedia of Type Strains, Phase IV (KMG-IV): sequencing the most valuable type-strain genomes for metagenomic binning, comparative biology and taxonomic classification.</title>
        <authorList>
            <person name="Goeker M."/>
        </authorList>
    </citation>
    <scope>NUCLEOTIDE SEQUENCE [LARGE SCALE GENOMIC DNA]</scope>
    <source>
        <strain evidence="3 4">DSM 18577</strain>
    </source>
</reference>
<dbReference type="InterPro" id="IPR009739">
    <property type="entry name" value="LprI-like_N"/>
</dbReference>